<dbReference type="InterPro" id="IPR029044">
    <property type="entry name" value="Nucleotide-diphossugar_trans"/>
</dbReference>
<sequence length="238" mass="26489">MSAPNLKSVAIIPARGGSKRIPRKNIKPFHGQPMISYSVRAAIDSGLFERVIVSTDNAEIAEVAKEYGAEIPFLRPPELADDHTGTGAVVVHAINWFKARGIEFDLACCIYATAPFIQVERLIEGHDALLAHNKSFAFSVTSFAFPIQRALKRTPDGSVDMFWPENLNKRSQDLEAAYHDAAQFYWGRTEAWLNGHIAFSPVSVPVILPRHLVHDIDTPEDWDVAEVAFEVLKRRGSI</sequence>
<dbReference type="EMBL" id="BMZB01000001">
    <property type="protein sequence ID" value="GGZ22706.1"/>
    <property type="molecule type" value="Genomic_DNA"/>
</dbReference>
<reference evidence="1" key="1">
    <citation type="journal article" date="2014" name="Int. J. Syst. Evol. Microbiol.">
        <title>Complete genome sequence of Corynebacterium casei LMG S-19264T (=DSM 44701T), isolated from a smear-ripened cheese.</title>
        <authorList>
            <consortium name="US DOE Joint Genome Institute (JGI-PGF)"/>
            <person name="Walter F."/>
            <person name="Albersmeier A."/>
            <person name="Kalinowski J."/>
            <person name="Ruckert C."/>
        </authorList>
    </citation>
    <scope>NUCLEOTIDE SEQUENCE</scope>
    <source>
        <strain evidence="1">KCTC 32296</strain>
    </source>
</reference>
<name>A0A918UMM4_9CAUL</name>
<dbReference type="CDD" id="cd02513">
    <property type="entry name" value="CMP-NeuAc_Synthase"/>
    <property type="match status" value="1"/>
</dbReference>
<protein>
    <submittedName>
        <fullName evidence="1">Pseudaminic acid cytidylyltransferase</fullName>
    </submittedName>
</protein>
<dbReference type="InterPro" id="IPR003329">
    <property type="entry name" value="Cytidylyl_trans"/>
</dbReference>
<dbReference type="RefSeq" id="WP_189484729.1">
    <property type="nucleotide sequence ID" value="NZ_BMZB01000001.1"/>
</dbReference>
<dbReference type="AlphaFoldDB" id="A0A918UMM4"/>
<dbReference type="SUPFAM" id="SSF53448">
    <property type="entry name" value="Nucleotide-diphospho-sugar transferases"/>
    <property type="match status" value="1"/>
</dbReference>
<dbReference type="Pfam" id="PF02348">
    <property type="entry name" value="CTP_transf_3"/>
    <property type="match status" value="1"/>
</dbReference>
<dbReference type="PANTHER" id="PTHR21485">
    <property type="entry name" value="HAD SUPERFAMILY MEMBERS CMAS AND KDSC"/>
    <property type="match status" value="1"/>
</dbReference>
<gene>
    <name evidence="1" type="primary">rkpN</name>
    <name evidence="1" type="ORF">GCM10011273_04450</name>
</gene>
<organism evidence="1 2">
    <name type="scientific">Asticcacaulis endophyticus</name>
    <dbReference type="NCBI Taxonomy" id="1395890"/>
    <lineage>
        <taxon>Bacteria</taxon>
        <taxon>Pseudomonadati</taxon>
        <taxon>Pseudomonadota</taxon>
        <taxon>Alphaproteobacteria</taxon>
        <taxon>Caulobacterales</taxon>
        <taxon>Caulobacteraceae</taxon>
        <taxon>Asticcacaulis</taxon>
    </lineage>
</organism>
<reference evidence="1" key="2">
    <citation type="submission" date="2020-09" db="EMBL/GenBank/DDBJ databases">
        <authorList>
            <person name="Sun Q."/>
            <person name="Kim S."/>
        </authorList>
    </citation>
    <scope>NUCLEOTIDE SEQUENCE</scope>
    <source>
        <strain evidence="1">KCTC 32296</strain>
    </source>
</reference>
<keyword evidence="2" id="KW-1185">Reference proteome</keyword>
<proteinExistence type="predicted"/>
<keyword evidence="1" id="KW-0808">Transferase</keyword>
<dbReference type="Proteomes" id="UP000662572">
    <property type="component" value="Unassembled WGS sequence"/>
</dbReference>
<dbReference type="GO" id="GO:0008781">
    <property type="term" value="F:N-acylneuraminate cytidylyltransferase activity"/>
    <property type="evidence" value="ECO:0007669"/>
    <property type="project" value="TreeGrafter"/>
</dbReference>
<dbReference type="PANTHER" id="PTHR21485:SF6">
    <property type="entry name" value="N-ACYLNEURAMINATE CYTIDYLYLTRANSFERASE-RELATED"/>
    <property type="match status" value="1"/>
</dbReference>
<evidence type="ECO:0000313" key="1">
    <source>
        <dbReference type="EMBL" id="GGZ22706.1"/>
    </source>
</evidence>
<accession>A0A918UMM4</accession>
<keyword evidence="1" id="KW-0548">Nucleotidyltransferase</keyword>
<comment type="caution">
    <text evidence="1">The sequence shown here is derived from an EMBL/GenBank/DDBJ whole genome shotgun (WGS) entry which is preliminary data.</text>
</comment>
<dbReference type="Gene3D" id="3.90.550.10">
    <property type="entry name" value="Spore Coat Polysaccharide Biosynthesis Protein SpsA, Chain A"/>
    <property type="match status" value="1"/>
</dbReference>
<evidence type="ECO:0000313" key="2">
    <source>
        <dbReference type="Proteomes" id="UP000662572"/>
    </source>
</evidence>
<dbReference type="NCBIfam" id="TIGR03584">
    <property type="entry name" value="PseF"/>
    <property type="match status" value="1"/>
</dbReference>
<dbReference type="InterPro" id="IPR020039">
    <property type="entry name" value="PseF"/>
</dbReference>
<dbReference type="InterPro" id="IPR050793">
    <property type="entry name" value="CMP-NeuNAc_synthase"/>
</dbReference>